<dbReference type="SUPFAM" id="SSF48452">
    <property type="entry name" value="TPR-like"/>
    <property type="match status" value="1"/>
</dbReference>
<protein>
    <submittedName>
        <fullName evidence="7">AfsR/SARP family transcriptional regulator</fullName>
    </submittedName>
</protein>
<feature type="DNA-binding region" description="OmpR/PhoB-type" evidence="5">
    <location>
        <begin position="1"/>
        <end position="96"/>
    </location>
</feature>
<comment type="caution">
    <text evidence="7">The sequence shown here is derived from an EMBL/GenBank/DDBJ whole genome shotgun (WGS) entry which is preliminary data.</text>
</comment>
<evidence type="ECO:0000313" key="7">
    <source>
        <dbReference type="EMBL" id="RMI44040.1"/>
    </source>
</evidence>
<dbReference type="PRINTS" id="PR00364">
    <property type="entry name" value="DISEASERSIST"/>
</dbReference>
<dbReference type="GO" id="GO:0006355">
    <property type="term" value="P:regulation of DNA-templated transcription"/>
    <property type="evidence" value="ECO:0007669"/>
    <property type="project" value="InterPro"/>
</dbReference>
<evidence type="ECO:0000256" key="4">
    <source>
        <dbReference type="ARBA" id="ARBA00023163"/>
    </source>
</evidence>
<dbReference type="Gene3D" id="1.25.40.10">
    <property type="entry name" value="Tetratricopeptide repeat domain"/>
    <property type="match status" value="1"/>
</dbReference>
<reference evidence="7 8" key="1">
    <citation type="submission" date="2018-10" db="EMBL/GenBank/DDBJ databases">
        <title>Isolation from soil.</title>
        <authorList>
            <person name="Hu J."/>
        </authorList>
    </citation>
    <scope>NUCLEOTIDE SEQUENCE [LARGE SCALE GENOMIC DNA]</scope>
    <source>
        <strain evidence="7 8">NEAU-Ht49</strain>
    </source>
</reference>
<proteinExistence type="inferred from homology"/>
<evidence type="ECO:0000313" key="8">
    <source>
        <dbReference type="Proteomes" id="UP000282674"/>
    </source>
</evidence>
<dbReference type="Pfam" id="PF03704">
    <property type="entry name" value="BTAD"/>
    <property type="match status" value="1"/>
</dbReference>
<sequence>MYVSLLGEIEVQVAGRALPLGGPHRISLVALLALRAGNVVPVSELIETLWDGAPPRSALANVHGHVSALRNAIRAAGLEAPERVLVTRPPGYLIDPAYCQTDLGLFEELREQAWSARSDPSAAAALYAKALTCWRGPALLDVGSALLRRHAEHLEERRLQTVCDKAEAQLELGLHHAVALELRPLVDAHPYDERLRAVLMLALYRGSRQAEALTVYREGRRALVQDLGLEPGPELRQLEAAILSQEPAHPATTSTASPVLATLRPRQLPPAPSLLIGRSAQIDALHTALTTAPPTSLPVLVVTGPVGAGKSALALHLAHQLQATHPDGQLYADLTEDPGLILVRFLRTLGVPPDAVPDPLPDRVALFRTLTADRRILLLLDDASDESRVRPLLPGGPTCSVVITARRPLTALDNTATIRLAPLPDHEATSLFTALTGATPGPAVVRLCDGLPSAIRAAAALLQSRPHWFPSDLAAWLSDDHRRLNLLTTDDQNLQTSYARVTSSLQAPARRALSVLALGPATPIDLSKALAIPESDAEELLEHLADHHLATPRRSGPTWSYALPTLLRLHLTQTAA</sequence>
<gene>
    <name evidence="7" type="ORF">EBO15_14035</name>
</gene>
<keyword evidence="4" id="KW-0804">Transcription</keyword>
<dbReference type="Gene3D" id="1.10.10.10">
    <property type="entry name" value="Winged helix-like DNA-binding domain superfamily/Winged helix DNA-binding domain"/>
    <property type="match status" value="1"/>
</dbReference>
<dbReference type="SUPFAM" id="SSF52540">
    <property type="entry name" value="P-loop containing nucleoside triphosphate hydrolases"/>
    <property type="match status" value="1"/>
</dbReference>
<dbReference type="InterPro" id="IPR011990">
    <property type="entry name" value="TPR-like_helical_dom_sf"/>
</dbReference>
<evidence type="ECO:0000256" key="3">
    <source>
        <dbReference type="ARBA" id="ARBA00023125"/>
    </source>
</evidence>
<dbReference type="InterPro" id="IPR027417">
    <property type="entry name" value="P-loop_NTPase"/>
</dbReference>
<dbReference type="CDD" id="cd15831">
    <property type="entry name" value="BTAD"/>
    <property type="match status" value="1"/>
</dbReference>
<dbReference type="InterPro" id="IPR003593">
    <property type="entry name" value="AAA+_ATPase"/>
</dbReference>
<keyword evidence="8" id="KW-1185">Reference proteome</keyword>
<dbReference type="Pfam" id="PF13191">
    <property type="entry name" value="AAA_16"/>
    <property type="match status" value="1"/>
</dbReference>
<evidence type="ECO:0000259" key="6">
    <source>
        <dbReference type="PROSITE" id="PS51755"/>
    </source>
</evidence>
<dbReference type="Pfam" id="PF00486">
    <property type="entry name" value="Trans_reg_C"/>
    <property type="match status" value="1"/>
</dbReference>
<dbReference type="SMART" id="SM00862">
    <property type="entry name" value="Trans_reg_C"/>
    <property type="match status" value="1"/>
</dbReference>
<accession>A0A3M2M4T0</accession>
<dbReference type="GO" id="GO:0000160">
    <property type="term" value="P:phosphorelay signal transduction system"/>
    <property type="evidence" value="ECO:0007669"/>
    <property type="project" value="InterPro"/>
</dbReference>
<evidence type="ECO:0000256" key="1">
    <source>
        <dbReference type="ARBA" id="ARBA00005820"/>
    </source>
</evidence>
<dbReference type="OrthoDB" id="5521887at2"/>
<dbReference type="AlphaFoldDB" id="A0A3M2M4T0"/>
<dbReference type="InterPro" id="IPR051677">
    <property type="entry name" value="AfsR-DnrI-RedD_regulator"/>
</dbReference>
<dbReference type="PANTHER" id="PTHR35807">
    <property type="entry name" value="TRANSCRIPTIONAL REGULATOR REDD-RELATED"/>
    <property type="match status" value="1"/>
</dbReference>
<name>A0A3M2M4T0_9ACTN</name>
<dbReference type="EMBL" id="RFFG01000021">
    <property type="protein sequence ID" value="RMI44040.1"/>
    <property type="molecule type" value="Genomic_DNA"/>
</dbReference>
<organism evidence="7 8">
    <name type="scientific">Actinomadura harenae</name>
    <dbReference type="NCBI Taxonomy" id="2483351"/>
    <lineage>
        <taxon>Bacteria</taxon>
        <taxon>Bacillati</taxon>
        <taxon>Actinomycetota</taxon>
        <taxon>Actinomycetes</taxon>
        <taxon>Streptosporangiales</taxon>
        <taxon>Thermomonosporaceae</taxon>
        <taxon>Actinomadura</taxon>
    </lineage>
</organism>
<dbReference type="SMART" id="SM01043">
    <property type="entry name" value="BTAD"/>
    <property type="match status" value="1"/>
</dbReference>
<dbReference type="InterPro" id="IPR005158">
    <property type="entry name" value="BTAD"/>
</dbReference>
<dbReference type="CDD" id="cd02019">
    <property type="entry name" value="NK"/>
    <property type="match status" value="1"/>
</dbReference>
<dbReference type="SMART" id="SM00382">
    <property type="entry name" value="AAA"/>
    <property type="match status" value="1"/>
</dbReference>
<evidence type="ECO:0000256" key="5">
    <source>
        <dbReference type="PROSITE-ProRule" id="PRU01091"/>
    </source>
</evidence>
<feature type="domain" description="OmpR/PhoB-type" evidence="6">
    <location>
        <begin position="1"/>
        <end position="96"/>
    </location>
</feature>
<evidence type="ECO:0000256" key="2">
    <source>
        <dbReference type="ARBA" id="ARBA00023015"/>
    </source>
</evidence>
<dbReference type="InterPro" id="IPR016032">
    <property type="entry name" value="Sig_transdc_resp-reg_C-effctor"/>
</dbReference>
<dbReference type="InterPro" id="IPR036388">
    <property type="entry name" value="WH-like_DNA-bd_sf"/>
</dbReference>
<keyword evidence="2" id="KW-0805">Transcription regulation</keyword>
<dbReference type="PROSITE" id="PS51755">
    <property type="entry name" value="OMPR_PHOB"/>
    <property type="match status" value="1"/>
</dbReference>
<dbReference type="PANTHER" id="PTHR35807:SF1">
    <property type="entry name" value="TRANSCRIPTIONAL REGULATOR REDD"/>
    <property type="match status" value="1"/>
</dbReference>
<dbReference type="InterPro" id="IPR041664">
    <property type="entry name" value="AAA_16"/>
</dbReference>
<dbReference type="SUPFAM" id="SSF46894">
    <property type="entry name" value="C-terminal effector domain of the bipartite response regulators"/>
    <property type="match status" value="1"/>
</dbReference>
<dbReference type="Proteomes" id="UP000282674">
    <property type="component" value="Unassembled WGS sequence"/>
</dbReference>
<keyword evidence="3 5" id="KW-0238">DNA-binding</keyword>
<dbReference type="Gene3D" id="3.40.50.300">
    <property type="entry name" value="P-loop containing nucleotide triphosphate hydrolases"/>
    <property type="match status" value="1"/>
</dbReference>
<dbReference type="RefSeq" id="WP_122194817.1">
    <property type="nucleotide sequence ID" value="NZ_JBHSKC010000025.1"/>
</dbReference>
<dbReference type="InterPro" id="IPR001867">
    <property type="entry name" value="OmpR/PhoB-type_DNA-bd"/>
</dbReference>
<comment type="similarity">
    <text evidence="1">Belongs to the AfsR/DnrI/RedD regulatory family.</text>
</comment>
<dbReference type="GO" id="GO:0003677">
    <property type="term" value="F:DNA binding"/>
    <property type="evidence" value="ECO:0007669"/>
    <property type="project" value="UniProtKB-UniRule"/>
</dbReference>